<dbReference type="SMART" id="SM00220">
    <property type="entry name" value="S_TKc"/>
    <property type="match status" value="1"/>
</dbReference>
<gene>
    <name evidence="2" type="ORF">BSTOLATCC_MIC39553</name>
</gene>
<dbReference type="GO" id="GO:0004672">
    <property type="term" value="F:protein kinase activity"/>
    <property type="evidence" value="ECO:0007669"/>
    <property type="project" value="InterPro"/>
</dbReference>
<dbReference type="Gene3D" id="3.30.200.20">
    <property type="entry name" value="Phosphorylase Kinase, domain 1"/>
    <property type="match status" value="1"/>
</dbReference>
<keyword evidence="3" id="KW-1185">Reference proteome</keyword>
<feature type="domain" description="Protein kinase" evidence="1">
    <location>
        <begin position="46"/>
        <end position="313"/>
    </location>
</feature>
<sequence>METESPHEEFKVKRKRSLQSPDLASPISHCICVTSPEGKTIINPRYEILSTIYDQPASPSRILLVKDTETDAILILKQLLKCKILSHAQNISALREIEIHQSIRHLNIVTFYDSGETEDAYNLLLEYLPGYLYFTDRIEVNNKPFNLKPDGGVQKLKSFSYDVIQGLEYLHSQGIIHLDLKPGNLLLYTDVDEDEYPLVKICDFGLSRKVDETGYALIEKKCGTDKYVPPEVNDGARISPAADMWSLGLLLHNLAVGYTPHAMKWTPGQPIPFHKRHWPKYEGTGLKEFIEACLRLKPEERITSRDALLHPWLSFN</sequence>
<evidence type="ECO:0000313" key="2">
    <source>
        <dbReference type="EMBL" id="CAG9325758.1"/>
    </source>
</evidence>
<dbReference type="InterPro" id="IPR011009">
    <property type="entry name" value="Kinase-like_dom_sf"/>
</dbReference>
<protein>
    <recommendedName>
        <fullName evidence="1">Protein kinase domain-containing protein</fullName>
    </recommendedName>
</protein>
<dbReference type="InterPro" id="IPR008271">
    <property type="entry name" value="Ser/Thr_kinase_AS"/>
</dbReference>
<dbReference type="PROSITE" id="PS00108">
    <property type="entry name" value="PROTEIN_KINASE_ST"/>
    <property type="match status" value="1"/>
</dbReference>
<evidence type="ECO:0000313" key="3">
    <source>
        <dbReference type="Proteomes" id="UP001162131"/>
    </source>
</evidence>
<dbReference type="SUPFAM" id="SSF56112">
    <property type="entry name" value="Protein kinase-like (PK-like)"/>
    <property type="match status" value="1"/>
</dbReference>
<dbReference type="PROSITE" id="PS50011">
    <property type="entry name" value="PROTEIN_KINASE_DOM"/>
    <property type="match status" value="1"/>
</dbReference>
<evidence type="ECO:0000259" key="1">
    <source>
        <dbReference type="PROSITE" id="PS50011"/>
    </source>
</evidence>
<dbReference type="GO" id="GO:0005524">
    <property type="term" value="F:ATP binding"/>
    <property type="evidence" value="ECO:0007669"/>
    <property type="project" value="InterPro"/>
</dbReference>
<dbReference type="EMBL" id="CAJZBQ010000039">
    <property type="protein sequence ID" value="CAG9325758.1"/>
    <property type="molecule type" value="Genomic_DNA"/>
</dbReference>
<comment type="caution">
    <text evidence="2">The sequence shown here is derived from an EMBL/GenBank/DDBJ whole genome shotgun (WGS) entry which is preliminary data.</text>
</comment>
<reference evidence="2" key="1">
    <citation type="submission" date="2021-09" db="EMBL/GenBank/DDBJ databases">
        <authorList>
            <consortium name="AG Swart"/>
            <person name="Singh M."/>
            <person name="Singh A."/>
            <person name="Seah K."/>
            <person name="Emmerich C."/>
        </authorList>
    </citation>
    <scope>NUCLEOTIDE SEQUENCE</scope>
    <source>
        <strain evidence="2">ATCC30299</strain>
    </source>
</reference>
<dbReference type="Gene3D" id="1.10.510.10">
    <property type="entry name" value="Transferase(Phosphotransferase) domain 1"/>
    <property type="match status" value="1"/>
</dbReference>
<organism evidence="2 3">
    <name type="scientific">Blepharisma stoltei</name>
    <dbReference type="NCBI Taxonomy" id="1481888"/>
    <lineage>
        <taxon>Eukaryota</taxon>
        <taxon>Sar</taxon>
        <taxon>Alveolata</taxon>
        <taxon>Ciliophora</taxon>
        <taxon>Postciliodesmatophora</taxon>
        <taxon>Heterotrichea</taxon>
        <taxon>Heterotrichida</taxon>
        <taxon>Blepharismidae</taxon>
        <taxon>Blepharisma</taxon>
    </lineage>
</organism>
<dbReference type="Proteomes" id="UP001162131">
    <property type="component" value="Unassembled WGS sequence"/>
</dbReference>
<accession>A0AAU9JVJ5</accession>
<dbReference type="PANTHER" id="PTHR24347">
    <property type="entry name" value="SERINE/THREONINE-PROTEIN KINASE"/>
    <property type="match status" value="1"/>
</dbReference>
<dbReference type="InterPro" id="IPR000719">
    <property type="entry name" value="Prot_kinase_dom"/>
</dbReference>
<dbReference type="AlphaFoldDB" id="A0AAU9JVJ5"/>
<dbReference type="Pfam" id="PF00069">
    <property type="entry name" value="Pkinase"/>
    <property type="match status" value="1"/>
</dbReference>
<name>A0AAU9JVJ5_9CILI</name>
<proteinExistence type="predicted"/>